<dbReference type="Pfam" id="PF08281">
    <property type="entry name" value="Sigma70_r4_2"/>
    <property type="match status" value="1"/>
</dbReference>
<dbReference type="KEGG" id="stax:MC45_01160"/>
<evidence type="ECO:0000313" key="4">
    <source>
        <dbReference type="Proteomes" id="UP000033200"/>
    </source>
</evidence>
<keyword evidence="1" id="KW-1133">Transmembrane helix</keyword>
<dbReference type="eggNOG" id="COG2771">
    <property type="taxonomic scope" value="Bacteria"/>
</dbReference>
<dbReference type="Proteomes" id="UP000033200">
    <property type="component" value="Chromosome"/>
</dbReference>
<gene>
    <name evidence="3" type="ORF">MC45_01160</name>
</gene>
<dbReference type="eggNOG" id="COG4219">
    <property type="taxonomic scope" value="Bacteria"/>
</dbReference>
<dbReference type="RefSeq" id="WP_038658542.1">
    <property type="nucleotide sequence ID" value="NZ_CP009571.1"/>
</dbReference>
<sequence>MKTDEIDDNMRAAIRRLTDGERECLRRCLAHQTAKEMAIDLGVSPHAVEKRLKMARAKLGLSSSLEAARLVAADDASNRLVPETSGLSRATAIGEEVPAAFSPPSSTRGERRNSIYITPGAILMILVAAAALLVWLQASGHAGQQVLQPGAGGAPSAVSTIAAPLPGTEDALRQLVAGLASGSPNYEKLSPEFAAVVRRDLPMTRPMFQALGELKSVTFRSRGMKNDDVYNLVFTNGEVLMSAALDAEGRMAGGILQPGNRIPSSTTPSPGTEAALRRLVAGLASGSPDYDRLAPKFGDLVRRDMPMSHPMFKSMGELKSIAYRGKGKMGDDVYDLVFANGGVLMSAVLDANGRMAGGFIAPPGTPLP</sequence>
<proteinExistence type="predicted"/>
<dbReference type="SMART" id="SM00421">
    <property type="entry name" value="HTH_LUXR"/>
    <property type="match status" value="1"/>
</dbReference>
<accession>A0A097ECG7</accession>
<keyword evidence="4" id="KW-1185">Reference proteome</keyword>
<dbReference type="GO" id="GO:0003677">
    <property type="term" value="F:DNA binding"/>
    <property type="evidence" value="ECO:0007669"/>
    <property type="project" value="InterPro"/>
</dbReference>
<reference evidence="3 4" key="1">
    <citation type="submission" date="2014-09" db="EMBL/GenBank/DDBJ databases">
        <title>Using Illumina technology Improving SMRT sequencing Genome Assembly by RASTools.</title>
        <authorList>
            <person name="Zhou Y."/>
            <person name="Ma T."/>
            <person name="Liu T."/>
        </authorList>
    </citation>
    <scope>NUCLEOTIDE SEQUENCE [LARGE SCALE GENOMIC DNA]</scope>
    <source>
        <strain evidence="3 4">ATCC 55669</strain>
    </source>
</reference>
<dbReference type="HOGENOM" id="CLU_752076_0_0_5"/>
<feature type="domain" description="HTH luxR-type" evidence="2">
    <location>
        <begin position="14"/>
        <end position="71"/>
    </location>
</feature>
<evidence type="ECO:0000259" key="2">
    <source>
        <dbReference type="SMART" id="SM00421"/>
    </source>
</evidence>
<dbReference type="GO" id="GO:0006352">
    <property type="term" value="P:DNA-templated transcription initiation"/>
    <property type="evidence" value="ECO:0007669"/>
    <property type="project" value="InterPro"/>
</dbReference>
<keyword evidence="1" id="KW-0472">Membrane</keyword>
<organism evidence="3 4">
    <name type="scientific">Sphingomonas taxi</name>
    <dbReference type="NCBI Taxonomy" id="1549858"/>
    <lineage>
        <taxon>Bacteria</taxon>
        <taxon>Pseudomonadati</taxon>
        <taxon>Pseudomonadota</taxon>
        <taxon>Alphaproteobacteria</taxon>
        <taxon>Sphingomonadales</taxon>
        <taxon>Sphingomonadaceae</taxon>
        <taxon>Sphingomonas</taxon>
    </lineage>
</organism>
<dbReference type="InterPro" id="IPR013249">
    <property type="entry name" value="RNA_pol_sigma70_r4_t2"/>
</dbReference>
<keyword evidence="1" id="KW-0812">Transmembrane</keyword>
<dbReference type="GO" id="GO:0016987">
    <property type="term" value="F:sigma factor activity"/>
    <property type="evidence" value="ECO:0007669"/>
    <property type="project" value="InterPro"/>
</dbReference>
<evidence type="ECO:0000313" key="3">
    <source>
        <dbReference type="EMBL" id="AIT05261.1"/>
    </source>
</evidence>
<name>A0A097ECG7_9SPHN</name>
<dbReference type="InterPro" id="IPR016032">
    <property type="entry name" value="Sig_transdc_resp-reg_C-effctor"/>
</dbReference>
<protein>
    <recommendedName>
        <fullName evidence="2">HTH luxR-type domain-containing protein</fullName>
    </recommendedName>
</protein>
<dbReference type="AlphaFoldDB" id="A0A097ECG7"/>
<dbReference type="EMBL" id="CP009571">
    <property type="protein sequence ID" value="AIT05261.1"/>
    <property type="molecule type" value="Genomic_DNA"/>
</dbReference>
<dbReference type="InterPro" id="IPR000792">
    <property type="entry name" value="Tscrpt_reg_LuxR_C"/>
</dbReference>
<dbReference type="InterPro" id="IPR036388">
    <property type="entry name" value="WH-like_DNA-bd_sf"/>
</dbReference>
<feature type="transmembrane region" description="Helical" evidence="1">
    <location>
        <begin position="115"/>
        <end position="136"/>
    </location>
</feature>
<dbReference type="Gene3D" id="1.10.10.10">
    <property type="entry name" value="Winged helix-like DNA-binding domain superfamily/Winged helix DNA-binding domain"/>
    <property type="match status" value="1"/>
</dbReference>
<dbReference type="SUPFAM" id="SSF46894">
    <property type="entry name" value="C-terminal effector domain of the bipartite response regulators"/>
    <property type="match status" value="1"/>
</dbReference>
<evidence type="ECO:0000256" key="1">
    <source>
        <dbReference type="SAM" id="Phobius"/>
    </source>
</evidence>